<dbReference type="SMART" id="SM00407">
    <property type="entry name" value="IGc1"/>
    <property type="match status" value="1"/>
</dbReference>
<dbReference type="PRINTS" id="PR01638">
    <property type="entry name" value="MHCCLASSI"/>
</dbReference>
<dbReference type="InterPro" id="IPR050208">
    <property type="entry name" value="MHC_class-I_related"/>
</dbReference>
<keyword evidence="1" id="KW-0325">Glycoprotein</keyword>
<dbReference type="InterPro" id="IPR013783">
    <property type="entry name" value="Ig-like_fold"/>
</dbReference>
<dbReference type="CDD" id="cd07698">
    <property type="entry name" value="IgC1_MHC_I_alpha3"/>
    <property type="match status" value="1"/>
</dbReference>
<sequence length="277" mass="31509">ADTHTLHYFYTVVTAQLNSSVSSKTQFTAVGLLDGEQFLSYSSSSVKLSVKDWMKKTEEETYWRSEAQDMQSNQDNFNSIMSTVMTSFNHNGDIHTLQKFYGCELHDGGVSRGYDRFGFDGEDFISLDLSAKSWTTAKPQAEILKKKWDSHRCTLFRESYLKNECVDLLKKFTSQCRDTLERKVSPTASLFHKSSPSPGVVCHATGFFPKALNISWLKDGEDVYKDVELSETLPNQDGSFQKRSILKVSAEELQEHTYTCVIEHSSLEKEMVLEVPK</sequence>
<evidence type="ECO:0000313" key="5">
    <source>
        <dbReference type="Proteomes" id="UP001205998"/>
    </source>
</evidence>
<dbReference type="SUPFAM" id="SSF48726">
    <property type="entry name" value="Immunoglobulin"/>
    <property type="match status" value="1"/>
</dbReference>
<gene>
    <name evidence="4" type="ORF">C0J50_8822</name>
</gene>
<dbReference type="GO" id="GO:0005615">
    <property type="term" value="C:extracellular space"/>
    <property type="evidence" value="ECO:0007669"/>
    <property type="project" value="TreeGrafter"/>
</dbReference>
<dbReference type="InterPro" id="IPR037055">
    <property type="entry name" value="MHC_I-like_Ag-recog_sf"/>
</dbReference>
<accession>A0AAD5FFV1</accession>
<evidence type="ECO:0000313" key="4">
    <source>
        <dbReference type="EMBL" id="KAI5615265.1"/>
    </source>
</evidence>
<organism evidence="4 5">
    <name type="scientific">Silurus asotus</name>
    <name type="common">Amur catfish</name>
    <name type="synonym">Parasilurus asotus</name>
    <dbReference type="NCBI Taxonomy" id="30991"/>
    <lineage>
        <taxon>Eukaryota</taxon>
        <taxon>Metazoa</taxon>
        <taxon>Chordata</taxon>
        <taxon>Craniata</taxon>
        <taxon>Vertebrata</taxon>
        <taxon>Euteleostomi</taxon>
        <taxon>Actinopterygii</taxon>
        <taxon>Neopterygii</taxon>
        <taxon>Teleostei</taxon>
        <taxon>Ostariophysi</taxon>
        <taxon>Siluriformes</taxon>
        <taxon>Siluridae</taxon>
        <taxon>Silurus</taxon>
    </lineage>
</organism>
<dbReference type="AlphaFoldDB" id="A0AAD5FFV1"/>
<dbReference type="Gene3D" id="2.60.40.10">
    <property type="entry name" value="Immunoglobulins"/>
    <property type="match status" value="1"/>
</dbReference>
<protein>
    <submittedName>
        <fullName evidence="4">Major histocompatibility complex class I UXA2</fullName>
    </submittedName>
</protein>
<dbReference type="GO" id="GO:0006955">
    <property type="term" value="P:immune response"/>
    <property type="evidence" value="ECO:0007669"/>
    <property type="project" value="TreeGrafter"/>
</dbReference>
<evidence type="ECO:0000259" key="3">
    <source>
        <dbReference type="PROSITE" id="PS50835"/>
    </source>
</evidence>
<feature type="non-terminal residue" evidence="4">
    <location>
        <position position="277"/>
    </location>
</feature>
<dbReference type="InterPro" id="IPR036179">
    <property type="entry name" value="Ig-like_dom_sf"/>
</dbReference>
<dbReference type="PANTHER" id="PTHR16675">
    <property type="entry name" value="MHC CLASS I-RELATED"/>
    <property type="match status" value="1"/>
</dbReference>
<evidence type="ECO:0000256" key="2">
    <source>
        <dbReference type="RuleBase" id="RU004439"/>
    </source>
</evidence>
<feature type="domain" description="Ig-like" evidence="3">
    <location>
        <begin position="186"/>
        <end position="272"/>
    </location>
</feature>
<comment type="similarity">
    <text evidence="2">Belongs to the MHC class I family.</text>
</comment>
<evidence type="ECO:0000256" key="1">
    <source>
        <dbReference type="ARBA" id="ARBA00023180"/>
    </source>
</evidence>
<dbReference type="InterPro" id="IPR003597">
    <property type="entry name" value="Ig_C1-set"/>
</dbReference>
<dbReference type="EMBL" id="MU555303">
    <property type="protein sequence ID" value="KAI5615265.1"/>
    <property type="molecule type" value="Genomic_DNA"/>
</dbReference>
<keyword evidence="5" id="KW-1185">Reference proteome</keyword>
<dbReference type="Gene3D" id="3.30.500.10">
    <property type="entry name" value="MHC class I-like antigen recognition-like"/>
    <property type="match status" value="1"/>
</dbReference>
<dbReference type="SUPFAM" id="SSF54452">
    <property type="entry name" value="MHC antigen-recognition domain"/>
    <property type="match status" value="1"/>
</dbReference>
<dbReference type="InterPro" id="IPR007110">
    <property type="entry name" value="Ig-like_dom"/>
</dbReference>
<reference evidence="4" key="1">
    <citation type="submission" date="2018-07" db="EMBL/GenBank/DDBJ databases">
        <title>Comparative genomics of catfishes provides insights into carnivory and benthic adaptation.</title>
        <authorList>
            <person name="Zhang Y."/>
            <person name="Wang D."/>
            <person name="Peng Z."/>
            <person name="Zheng S."/>
            <person name="Shao F."/>
            <person name="Tao W."/>
        </authorList>
    </citation>
    <scope>NUCLEOTIDE SEQUENCE</scope>
    <source>
        <strain evidence="4">Chongqing</strain>
    </source>
</reference>
<dbReference type="PANTHER" id="PTHR16675:SF237">
    <property type="entry name" value="MHC CLASS I ANTIGEN TRANSCRIPT VARIANT 1-RELATED"/>
    <property type="match status" value="1"/>
</dbReference>
<dbReference type="InterPro" id="IPR001039">
    <property type="entry name" value="MHC_I_a_a1/a2"/>
</dbReference>
<dbReference type="InterPro" id="IPR011162">
    <property type="entry name" value="MHC_I/II-like_Ag-recog"/>
</dbReference>
<proteinExistence type="inferred from homology"/>
<feature type="non-terminal residue" evidence="4">
    <location>
        <position position="1"/>
    </location>
</feature>
<dbReference type="PROSITE" id="PS50835">
    <property type="entry name" value="IG_LIKE"/>
    <property type="match status" value="1"/>
</dbReference>
<dbReference type="Proteomes" id="UP001205998">
    <property type="component" value="Unassembled WGS sequence"/>
</dbReference>
<dbReference type="Pfam" id="PF00129">
    <property type="entry name" value="MHC_I"/>
    <property type="match status" value="1"/>
</dbReference>
<dbReference type="GO" id="GO:0009897">
    <property type="term" value="C:external side of plasma membrane"/>
    <property type="evidence" value="ECO:0007669"/>
    <property type="project" value="TreeGrafter"/>
</dbReference>
<dbReference type="Pfam" id="PF07654">
    <property type="entry name" value="C1-set"/>
    <property type="match status" value="1"/>
</dbReference>
<dbReference type="FunFam" id="3.30.500.10:FF:000001">
    <property type="entry name" value="H-2 class I histocompatibility antigen, alpha chain"/>
    <property type="match status" value="1"/>
</dbReference>
<dbReference type="InterPro" id="IPR011161">
    <property type="entry name" value="MHC_I-like_Ag-recog"/>
</dbReference>
<comment type="caution">
    <text evidence="4">The sequence shown here is derived from an EMBL/GenBank/DDBJ whole genome shotgun (WGS) entry which is preliminary data.</text>
</comment>
<name>A0AAD5FFV1_SILAS</name>